<accession>A0A3P6B0K7</accession>
<protein>
    <submittedName>
        <fullName evidence="2 4">Uncharacterized protein</fullName>
    </submittedName>
</protein>
<feature type="compositionally biased region" description="Basic and acidic residues" evidence="1">
    <location>
        <begin position="74"/>
        <end position="85"/>
    </location>
</feature>
<sequence length="85" mass="9621">MYAYHNRCSHLDNCIRLRVSIVWSSITVLRGGVRKLERIAGSEEEEESEMAEGSESETEETSKKQMRVEGVSAEVKKMREEASVG</sequence>
<dbReference type="SMR" id="M4CQP3"/>
<reference evidence="3" key="3">
    <citation type="submission" date="2018-11" db="EMBL/GenBank/DDBJ databases">
        <authorList>
            <consortium name="Genoscope - CEA"/>
            <person name="William W."/>
        </authorList>
    </citation>
    <scope>NUCLEOTIDE SEQUENCE</scope>
</reference>
<accession>M4CQP3</accession>
<organism evidence="4 5">
    <name type="scientific">Brassica campestris</name>
    <name type="common">Field mustard</name>
    <dbReference type="NCBI Taxonomy" id="3711"/>
    <lineage>
        <taxon>Eukaryota</taxon>
        <taxon>Viridiplantae</taxon>
        <taxon>Streptophyta</taxon>
        <taxon>Embryophyta</taxon>
        <taxon>Tracheophyta</taxon>
        <taxon>Spermatophyta</taxon>
        <taxon>Magnoliopsida</taxon>
        <taxon>eudicotyledons</taxon>
        <taxon>Gunneridae</taxon>
        <taxon>Pentapetalae</taxon>
        <taxon>rosids</taxon>
        <taxon>malvids</taxon>
        <taxon>Brassicales</taxon>
        <taxon>Brassicaceae</taxon>
        <taxon>Brassiceae</taxon>
        <taxon>Brassica</taxon>
    </lineage>
</organism>
<evidence type="ECO:0000313" key="3">
    <source>
        <dbReference type="EMBL" id="VDC91450.1"/>
    </source>
</evidence>
<feature type="compositionally biased region" description="Acidic residues" evidence="1">
    <location>
        <begin position="42"/>
        <end position="59"/>
    </location>
</feature>
<dbReference type="EMBL" id="LS974620">
    <property type="protein sequence ID" value="CAG7906495.1"/>
    <property type="molecule type" value="Genomic_DNA"/>
</dbReference>
<dbReference type="Gramene" id="Bra027166.1">
    <property type="protein sequence ID" value="Bra027166.1-P"/>
    <property type="gene ID" value="Bra027166"/>
</dbReference>
<name>M4CQP3_BRACM</name>
<dbReference type="Proteomes" id="UP000694005">
    <property type="component" value="Chromosome A04"/>
</dbReference>
<proteinExistence type="predicted"/>
<dbReference type="EnsemblPlants" id="Bra006533.1">
    <property type="protein sequence ID" value="Bra006533.1-P"/>
    <property type="gene ID" value="Bra006533"/>
</dbReference>
<reference evidence="4" key="4">
    <citation type="submission" date="2023-03" db="UniProtKB">
        <authorList>
            <consortium name="EnsemblPlants"/>
        </authorList>
    </citation>
    <scope>IDENTIFICATION</scope>
    <source>
        <strain evidence="4">cv. Chiifu-401-42</strain>
    </source>
</reference>
<evidence type="ECO:0000313" key="5">
    <source>
        <dbReference type="Proteomes" id="UP000011750"/>
    </source>
</evidence>
<dbReference type="Proteomes" id="UP000011750">
    <property type="component" value="Chromosome A03"/>
</dbReference>
<dbReference type="HOGENOM" id="CLU_2515823_0_0_1"/>
<evidence type="ECO:0000313" key="2">
    <source>
        <dbReference type="EMBL" id="CAG7906495.1"/>
    </source>
</evidence>
<reference evidence="5" key="2">
    <citation type="journal article" date="2018" name="Hortic Res">
        <title>Improved Brassica rapa reference genome by single-molecule sequencing and chromosome conformation capture technologies.</title>
        <authorList>
            <person name="Zhang L."/>
            <person name="Cai X."/>
            <person name="Wu J."/>
            <person name="Liu M."/>
            <person name="Grob S."/>
            <person name="Cheng F."/>
            <person name="Liang J."/>
            <person name="Cai C."/>
            <person name="Liu Z."/>
            <person name="Liu B."/>
            <person name="Wang F."/>
            <person name="Li S."/>
            <person name="Liu F."/>
            <person name="Li X."/>
            <person name="Cheng L."/>
            <person name="Yang W."/>
            <person name="Li M.H."/>
            <person name="Grossniklaus U."/>
            <person name="Zheng H."/>
            <person name="Wang X."/>
        </authorList>
    </citation>
    <scope>NUCLEOTIDE SEQUENCE [LARGE SCALE GENOMIC DNA]</scope>
    <source>
        <strain evidence="5">cv. Chiifu-401-42</strain>
    </source>
</reference>
<dbReference type="EMBL" id="LR031573">
    <property type="protein sequence ID" value="VDC91450.1"/>
    <property type="molecule type" value="Genomic_DNA"/>
</dbReference>
<dbReference type="Proteomes" id="UP000011750">
    <property type="component" value="Chromosome A09"/>
</dbReference>
<reference evidence="5" key="1">
    <citation type="journal article" date="2011" name="Nat. Genet.">
        <title>The genome of the mesopolyploid crop species Brassica rapa.</title>
        <authorList>
            <consortium name="Brassica rapa Genome Sequencing Project Consortium"/>
            <person name="Wang X."/>
            <person name="Wang H."/>
            <person name="Wang J."/>
            <person name="Sun R."/>
            <person name="Wu J."/>
            <person name="Liu S."/>
            <person name="Bai Y."/>
            <person name="Mun J.H."/>
            <person name="Bancroft I."/>
            <person name="Cheng F."/>
            <person name="Huang S."/>
            <person name="Li X."/>
            <person name="Hua W."/>
            <person name="Wang J."/>
            <person name="Wang X."/>
            <person name="Freeling M."/>
            <person name="Pires J.C."/>
            <person name="Paterson A.H."/>
            <person name="Chalhoub B."/>
            <person name="Wang B."/>
            <person name="Hayward A."/>
            <person name="Sharpe A.G."/>
            <person name="Park B.S."/>
            <person name="Weisshaar B."/>
            <person name="Liu B."/>
            <person name="Li B."/>
            <person name="Liu B."/>
            <person name="Tong C."/>
            <person name="Song C."/>
            <person name="Duran C."/>
            <person name="Peng C."/>
            <person name="Geng C."/>
            <person name="Koh C."/>
            <person name="Lin C."/>
            <person name="Edwards D."/>
            <person name="Mu D."/>
            <person name="Shen D."/>
            <person name="Soumpourou E."/>
            <person name="Li F."/>
            <person name="Fraser F."/>
            <person name="Conant G."/>
            <person name="Lassalle G."/>
            <person name="King G.J."/>
            <person name="Bonnema G."/>
            <person name="Tang H."/>
            <person name="Wang H."/>
            <person name="Belcram H."/>
            <person name="Zhou H."/>
            <person name="Hirakawa H."/>
            <person name="Abe H."/>
            <person name="Guo H."/>
            <person name="Wang H."/>
            <person name="Jin H."/>
            <person name="Parkin I.A."/>
            <person name="Batley J."/>
            <person name="Kim J.S."/>
            <person name="Just J."/>
            <person name="Li J."/>
            <person name="Xu J."/>
            <person name="Deng J."/>
            <person name="Kim J.A."/>
            <person name="Li J."/>
            <person name="Yu J."/>
            <person name="Meng J."/>
            <person name="Wang J."/>
            <person name="Min J."/>
            <person name="Poulain J."/>
            <person name="Wang J."/>
            <person name="Hatakeyama K."/>
            <person name="Wu K."/>
            <person name="Wang L."/>
            <person name="Fang L."/>
            <person name="Trick M."/>
            <person name="Links M.G."/>
            <person name="Zhao M."/>
            <person name="Jin M."/>
            <person name="Ramchiary N."/>
            <person name="Drou N."/>
            <person name="Berkman P.J."/>
            <person name="Cai Q."/>
            <person name="Huang Q."/>
            <person name="Li R."/>
            <person name="Tabata S."/>
            <person name="Cheng S."/>
            <person name="Zhang S."/>
            <person name="Zhang S."/>
            <person name="Huang S."/>
            <person name="Sato S."/>
            <person name="Sun S."/>
            <person name="Kwon S.J."/>
            <person name="Choi S.R."/>
            <person name="Lee T.H."/>
            <person name="Fan W."/>
            <person name="Zhao X."/>
            <person name="Tan X."/>
            <person name="Xu X."/>
            <person name="Wang Y."/>
            <person name="Qiu Y."/>
            <person name="Yin Y."/>
            <person name="Li Y."/>
            <person name="Du Y."/>
            <person name="Liao Y."/>
            <person name="Lim Y."/>
            <person name="Narusaka Y."/>
            <person name="Wang Y."/>
            <person name="Wang Z."/>
            <person name="Li Z."/>
            <person name="Wang Z."/>
            <person name="Xiong Z."/>
            <person name="Zhang Z."/>
        </authorList>
    </citation>
    <scope>NUCLEOTIDE SEQUENCE [LARGE SCALE GENOMIC DNA]</scope>
    <source>
        <strain evidence="5">cv. Chiifu-401-42</strain>
    </source>
</reference>
<gene>
    <name evidence="3" type="ORF">BRAA02T08329Z</name>
    <name evidence="2" type="ORF">BRAPAZ1V2_A04P13960.2</name>
</gene>
<feature type="region of interest" description="Disordered" evidence="1">
    <location>
        <begin position="40"/>
        <end position="85"/>
    </location>
</feature>
<keyword evidence="5" id="KW-1185">Reference proteome</keyword>
<dbReference type="AlphaFoldDB" id="M4CQP3"/>
<dbReference type="Gramene" id="A04p13960.2_BraZ1">
    <property type="protein sequence ID" value="A04p13960.2_BraZ1.CDS.1"/>
    <property type="gene ID" value="A04g13960.2_BraZ1"/>
</dbReference>
<dbReference type="EnsemblPlants" id="Bra027166.1">
    <property type="protein sequence ID" value="Bra027166.1-P"/>
    <property type="gene ID" value="Bra027166"/>
</dbReference>
<dbReference type="Gramene" id="Bra006533.1">
    <property type="protein sequence ID" value="Bra006533.1-P"/>
    <property type="gene ID" value="Bra006533"/>
</dbReference>
<dbReference type="STRING" id="51351.M4CQP3"/>
<evidence type="ECO:0000313" key="4">
    <source>
        <dbReference type="EnsemblPlants" id="Bra006533.1-P"/>
    </source>
</evidence>
<evidence type="ECO:0000256" key="1">
    <source>
        <dbReference type="SAM" id="MobiDB-lite"/>
    </source>
</evidence>